<evidence type="ECO:0000256" key="9">
    <source>
        <dbReference type="PROSITE-ProRule" id="PRU00723"/>
    </source>
</evidence>
<dbReference type="OrthoDB" id="411372at2759"/>
<dbReference type="FunFam" id="3.30.40.10:FF:000117">
    <property type="entry name" value="Probable E3 ubiquitin-protein ligase makorin-1"/>
    <property type="match status" value="1"/>
</dbReference>
<feature type="non-terminal residue" evidence="12">
    <location>
        <position position="1"/>
    </location>
</feature>
<evidence type="ECO:0000256" key="1">
    <source>
        <dbReference type="ARBA" id="ARBA00000900"/>
    </source>
</evidence>
<dbReference type="SUPFAM" id="SSF57850">
    <property type="entry name" value="RING/U-box"/>
    <property type="match status" value="1"/>
</dbReference>
<evidence type="ECO:0000259" key="10">
    <source>
        <dbReference type="PROSITE" id="PS50089"/>
    </source>
</evidence>
<organism evidence="12 13">
    <name type="scientific">Teladorsagia circumcincta</name>
    <name type="common">Brown stomach worm</name>
    <name type="synonym">Ostertagia circumcincta</name>
    <dbReference type="NCBI Taxonomy" id="45464"/>
    <lineage>
        <taxon>Eukaryota</taxon>
        <taxon>Metazoa</taxon>
        <taxon>Ecdysozoa</taxon>
        <taxon>Nematoda</taxon>
        <taxon>Chromadorea</taxon>
        <taxon>Rhabditida</taxon>
        <taxon>Rhabditina</taxon>
        <taxon>Rhabditomorpha</taxon>
        <taxon>Strongyloidea</taxon>
        <taxon>Trichostrongylidae</taxon>
        <taxon>Teladorsagia</taxon>
    </lineage>
</organism>
<keyword evidence="13" id="KW-1185">Reference proteome</keyword>
<accession>A0A2G9UI56</accession>
<keyword evidence="8 9" id="KW-0862">Zinc</keyword>
<dbReference type="Proteomes" id="UP000230423">
    <property type="component" value="Unassembled WGS sequence"/>
</dbReference>
<dbReference type="CDD" id="cd16521">
    <property type="entry name" value="RING-HC_MKRN"/>
    <property type="match status" value="1"/>
</dbReference>
<keyword evidence="5" id="KW-0677">Repeat</keyword>
<dbReference type="InterPro" id="IPR045072">
    <property type="entry name" value="MKRN-like"/>
</dbReference>
<dbReference type="Pfam" id="PF00097">
    <property type="entry name" value="zf-C3HC4"/>
    <property type="match status" value="1"/>
</dbReference>
<dbReference type="EMBL" id="KZ346463">
    <property type="protein sequence ID" value="PIO69925.1"/>
    <property type="molecule type" value="Genomic_DNA"/>
</dbReference>
<dbReference type="AlphaFoldDB" id="A0A2G9UI56"/>
<dbReference type="InterPro" id="IPR017907">
    <property type="entry name" value="Znf_RING_CS"/>
</dbReference>
<keyword evidence="4 9" id="KW-0479">Metal-binding</keyword>
<evidence type="ECO:0000256" key="8">
    <source>
        <dbReference type="ARBA" id="ARBA00022833"/>
    </source>
</evidence>
<dbReference type="GO" id="GO:0000209">
    <property type="term" value="P:protein polyubiquitination"/>
    <property type="evidence" value="ECO:0007669"/>
    <property type="project" value="InterPro"/>
</dbReference>
<dbReference type="PANTHER" id="PTHR11224:SF10">
    <property type="entry name" value="IP09428P-RELATED"/>
    <property type="match status" value="1"/>
</dbReference>
<evidence type="ECO:0000256" key="7">
    <source>
        <dbReference type="ARBA" id="ARBA00022786"/>
    </source>
</evidence>
<dbReference type="InterPro" id="IPR000571">
    <property type="entry name" value="Znf_CCCH"/>
</dbReference>
<evidence type="ECO:0000256" key="3">
    <source>
        <dbReference type="ARBA" id="ARBA00022679"/>
    </source>
</evidence>
<keyword evidence="3" id="KW-0808">Transferase</keyword>
<dbReference type="Gene3D" id="3.30.40.10">
    <property type="entry name" value="Zinc/RING finger domain, C3HC4 (zinc finger)"/>
    <property type="match status" value="1"/>
</dbReference>
<feature type="zinc finger region" description="C3H1-type" evidence="9">
    <location>
        <begin position="319"/>
        <end position="350"/>
    </location>
</feature>
<dbReference type="PROSITE" id="PS50103">
    <property type="entry name" value="ZF_C3H1"/>
    <property type="match status" value="1"/>
</dbReference>
<feature type="domain" description="C3H1-type" evidence="11">
    <location>
        <begin position="319"/>
        <end position="350"/>
    </location>
</feature>
<evidence type="ECO:0000256" key="6">
    <source>
        <dbReference type="ARBA" id="ARBA00022771"/>
    </source>
</evidence>
<evidence type="ECO:0000256" key="4">
    <source>
        <dbReference type="ARBA" id="ARBA00022723"/>
    </source>
</evidence>
<reference evidence="12 13" key="1">
    <citation type="submission" date="2015-09" db="EMBL/GenBank/DDBJ databases">
        <title>Draft genome of the parasitic nematode Teladorsagia circumcincta isolate WARC Sus (inbred).</title>
        <authorList>
            <person name="Mitreva M."/>
        </authorList>
    </citation>
    <scope>NUCLEOTIDE SEQUENCE [LARGE SCALE GENOMIC DNA]</scope>
    <source>
        <strain evidence="12 13">S</strain>
    </source>
</reference>
<evidence type="ECO:0000313" key="13">
    <source>
        <dbReference type="Proteomes" id="UP000230423"/>
    </source>
</evidence>
<keyword evidence="7" id="KW-0833">Ubl conjugation pathway</keyword>
<dbReference type="GO" id="GO:0008270">
    <property type="term" value="F:zinc ion binding"/>
    <property type="evidence" value="ECO:0007669"/>
    <property type="project" value="UniProtKB-KW"/>
</dbReference>
<feature type="domain" description="RING-type" evidence="10">
    <location>
        <begin position="240"/>
        <end position="290"/>
    </location>
</feature>
<gene>
    <name evidence="12" type="ORF">TELCIR_08237</name>
</gene>
<evidence type="ECO:0000259" key="11">
    <source>
        <dbReference type="PROSITE" id="PS50103"/>
    </source>
</evidence>
<dbReference type="PROSITE" id="PS00518">
    <property type="entry name" value="ZF_RING_1"/>
    <property type="match status" value="1"/>
</dbReference>
<evidence type="ECO:0000256" key="5">
    <source>
        <dbReference type="ARBA" id="ARBA00022737"/>
    </source>
</evidence>
<keyword evidence="6 9" id="KW-0863">Zinc-finger</keyword>
<dbReference type="InterPro" id="IPR013083">
    <property type="entry name" value="Znf_RING/FYVE/PHD"/>
</dbReference>
<evidence type="ECO:0000313" key="12">
    <source>
        <dbReference type="EMBL" id="PIO69925.1"/>
    </source>
</evidence>
<dbReference type="SMART" id="SM00184">
    <property type="entry name" value="RING"/>
    <property type="match status" value="1"/>
</dbReference>
<dbReference type="PANTHER" id="PTHR11224">
    <property type="entry name" value="MAKORIN-RELATED"/>
    <property type="match status" value="1"/>
</dbReference>
<dbReference type="EC" id="2.3.2.27" evidence="2"/>
<dbReference type="PROSITE" id="PS50089">
    <property type="entry name" value="ZF_RING_2"/>
    <property type="match status" value="1"/>
</dbReference>
<name>A0A2G9UI56_TELCI</name>
<sequence length="412" mass="45932">CRYDHVRPKKDAEVSVANGSVSASKPSSIPKPVKLPKPGLNADAAEFIPSWKRSAPGLSYAAAAGAIESEGAMLPLCPYFEECLKQHELAMEQAFAEAKSIGKCCGICMENIMEKRVLFLLFSNVGVSSCSYGTACRYDHVRPKKDSEVPVANGSVSASKPSSIPKPVKLPKPGLNANAAEFIPSWKRSAPGLSYAAAAGAIESEGAMLPLCPYFEECLKQHELAMEQAFAEAKSIGKCCGICMENIMEKALRFGILEGCRHCFCLDCIREWRRNQTFETDVVRSCPECRQHSNFVIPSTLWVEDDEEKRILCEVYRNNMSQKQCKYYKEGVSAEGCPFGNKCFYKHQLPDGSIDPGEEPHARRKPYLADFIFDRTRTDSNEDEALDEITADLLDNDSYLRNFFMRLHLERQ</sequence>
<dbReference type="GO" id="GO:0061630">
    <property type="term" value="F:ubiquitin protein ligase activity"/>
    <property type="evidence" value="ECO:0007669"/>
    <property type="project" value="UniProtKB-EC"/>
</dbReference>
<dbReference type="InterPro" id="IPR018957">
    <property type="entry name" value="Znf_C3HC4_RING-type"/>
</dbReference>
<evidence type="ECO:0000256" key="2">
    <source>
        <dbReference type="ARBA" id="ARBA00012483"/>
    </source>
</evidence>
<protein>
    <recommendedName>
        <fullName evidence="2">RING-type E3 ubiquitin transferase</fullName>
        <ecNumber evidence="2">2.3.2.27</ecNumber>
    </recommendedName>
</protein>
<proteinExistence type="predicted"/>
<dbReference type="InterPro" id="IPR001841">
    <property type="entry name" value="Znf_RING"/>
</dbReference>
<comment type="catalytic activity">
    <reaction evidence="1">
        <text>S-ubiquitinyl-[E2 ubiquitin-conjugating enzyme]-L-cysteine + [acceptor protein]-L-lysine = [E2 ubiquitin-conjugating enzyme]-L-cysteine + N(6)-ubiquitinyl-[acceptor protein]-L-lysine.</text>
        <dbReference type="EC" id="2.3.2.27"/>
    </reaction>
</comment>